<evidence type="ECO:0000313" key="2">
    <source>
        <dbReference type="Proteomes" id="UP000265520"/>
    </source>
</evidence>
<evidence type="ECO:0000313" key="1">
    <source>
        <dbReference type="EMBL" id="MCI16317.1"/>
    </source>
</evidence>
<reference evidence="1 2" key="1">
    <citation type="journal article" date="2018" name="Front. Plant Sci.">
        <title>Red Clover (Trifolium pratense) and Zigzag Clover (T. medium) - A Picture of Genomic Similarities and Differences.</title>
        <authorList>
            <person name="Dluhosova J."/>
            <person name="Istvanek J."/>
            <person name="Nedelnik J."/>
            <person name="Repkova J."/>
        </authorList>
    </citation>
    <scope>NUCLEOTIDE SEQUENCE [LARGE SCALE GENOMIC DNA]</scope>
    <source>
        <strain evidence="2">cv. 10/8</strain>
        <tissue evidence="1">Leaf</tissue>
    </source>
</reference>
<name>A0A392PXA8_9FABA</name>
<dbReference type="EMBL" id="LXQA010100300">
    <property type="protein sequence ID" value="MCI16317.1"/>
    <property type="molecule type" value="Genomic_DNA"/>
</dbReference>
<organism evidence="1 2">
    <name type="scientific">Trifolium medium</name>
    <dbReference type="NCBI Taxonomy" id="97028"/>
    <lineage>
        <taxon>Eukaryota</taxon>
        <taxon>Viridiplantae</taxon>
        <taxon>Streptophyta</taxon>
        <taxon>Embryophyta</taxon>
        <taxon>Tracheophyta</taxon>
        <taxon>Spermatophyta</taxon>
        <taxon>Magnoliopsida</taxon>
        <taxon>eudicotyledons</taxon>
        <taxon>Gunneridae</taxon>
        <taxon>Pentapetalae</taxon>
        <taxon>rosids</taxon>
        <taxon>fabids</taxon>
        <taxon>Fabales</taxon>
        <taxon>Fabaceae</taxon>
        <taxon>Papilionoideae</taxon>
        <taxon>50 kb inversion clade</taxon>
        <taxon>NPAAA clade</taxon>
        <taxon>Hologalegina</taxon>
        <taxon>IRL clade</taxon>
        <taxon>Trifolieae</taxon>
        <taxon>Trifolium</taxon>
    </lineage>
</organism>
<keyword evidence="2" id="KW-1185">Reference proteome</keyword>
<proteinExistence type="predicted"/>
<protein>
    <submittedName>
        <fullName evidence="1">Uncharacterized protein</fullName>
    </submittedName>
</protein>
<feature type="non-terminal residue" evidence="1">
    <location>
        <position position="91"/>
    </location>
</feature>
<comment type="caution">
    <text evidence="1">The sequence shown here is derived from an EMBL/GenBank/DDBJ whole genome shotgun (WGS) entry which is preliminary data.</text>
</comment>
<dbReference type="Proteomes" id="UP000265520">
    <property type="component" value="Unassembled WGS sequence"/>
</dbReference>
<accession>A0A392PXA8</accession>
<dbReference type="AlphaFoldDB" id="A0A392PXA8"/>
<sequence>MNICNTEDQCVTGRGMKSHLWTSARYEIITSMEGCSTSEWCVVNDRTSEPRCTVAETVYGSMEWFKCNVDARFHHGLGKTSVGWCVQNYEG</sequence>